<protein>
    <submittedName>
        <fullName evidence="2">Uncharacterized protein</fullName>
    </submittedName>
</protein>
<dbReference type="Proteomes" id="UP001385951">
    <property type="component" value="Unassembled WGS sequence"/>
</dbReference>
<feature type="compositionally biased region" description="Polar residues" evidence="1">
    <location>
        <begin position="110"/>
        <end position="127"/>
    </location>
</feature>
<feature type="compositionally biased region" description="Acidic residues" evidence="1">
    <location>
        <begin position="168"/>
        <end position="191"/>
    </location>
</feature>
<feature type="region of interest" description="Disordered" evidence="1">
    <location>
        <begin position="110"/>
        <end position="194"/>
    </location>
</feature>
<organism evidence="2 3">
    <name type="scientific">Cerrena zonata</name>
    <dbReference type="NCBI Taxonomy" id="2478898"/>
    <lineage>
        <taxon>Eukaryota</taxon>
        <taxon>Fungi</taxon>
        <taxon>Dikarya</taxon>
        <taxon>Basidiomycota</taxon>
        <taxon>Agaricomycotina</taxon>
        <taxon>Agaricomycetes</taxon>
        <taxon>Polyporales</taxon>
        <taxon>Cerrenaceae</taxon>
        <taxon>Cerrena</taxon>
    </lineage>
</organism>
<evidence type="ECO:0000313" key="3">
    <source>
        <dbReference type="Proteomes" id="UP001385951"/>
    </source>
</evidence>
<evidence type="ECO:0000313" key="2">
    <source>
        <dbReference type="EMBL" id="KAK7690077.1"/>
    </source>
</evidence>
<feature type="region of interest" description="Disordered" evidence="1">
    <location>
        <begin position="1"/>
        <end position="59"/>
    </location>
</feature>
<dbReference type="AlphaFoldDB" id="A0AAW0GES9"/>
<proteinExistence type="predicted"/>
<feature type="compositionally biased region" description="Basic residues" evidence="1">
    <location>
        <begin position="19"/>
        <end position="28"/>
    </location>
</feature>
<gene>
    <name evidence="2" type="ORF">QCA50_006723</name>
</gene>
<evidence type="ECO:0000256" key="1">
    <source>
        <dbReference type="SAM" id="MobiDB-lite"/>
    </source>
</evidence>
<feature type="compositionally biased region" description="Basic and acidic residues" evidence="1">
    <location>
        <begin position="50"/>
        <end position="59"/>
    </location>
</feature>
<feature type="compositionally biased region" description="Basic and acidic residues" evidence="1">
    <location>
        <begin position="129"/>
        <end position="144"/>
    </location>
</feature>
<reference evidence="2 3" key="1">
    <citation type="submission" date="2022-09" db="EMBL/GenBank/DDBJ databases">
        <authorList>
            <person name="Palmer J.M."/>
        </authorList>
    </citation>
    <scope>NUCLEOTIDE SEQUENCE [LARGE SCALE GENOMIC DNA]</scope>
    <source>
        <strain evidence="2 3">DSM 7382</strain>
    </source>
</reference>
<sequence length="265" mass="29634">MNRTRERFNAKARQSVAGSHKKKGKRSRKDVDDLGPQESHDPNASIVVPKSEEQKELDRKEKLKQELLAQQESKVSGKKKKRLEKYIEKKLKQEERVELFDKLSKTQAQVPSALNLQSSSTLGSGSVKTHKELLDQQEDKDVRHTISGQTSKRKRKQNGPTYTSAAVDDSDEDFDLDEGMQVDKEDDLSDDELGKTRSKPIIVVDSGFSTAPDTSEVVVKKIAEVGSALRRDANGQTVKPVVKKSKGTKTSFASWKIERKATSGR</sequence>
<dbReference type="EMBL" id="JASBNA010000007">
    <property type="protein sequence ID" value="KAK7690077.1"/>
    <property type="molecule type" value="Genomic_DNA"/>
</dbReference>
<name>A0AAW0GES9_9APHY</name>
<keyword evidence="3" id="KW-1185">Reference proteome</keyword>
<accession>A0AAW0GES9</accession>
<comment type="caution">
    <text evidence="2">The sequence shown here is derived from an EMBL/GenBank/DDBJ whole genome shotgun (WGS) entry which is preliminary data.</text>
</comment>